<protein>
    <submittedName>
        <fullName evidence="1">Uncharacterized protein</fullName>
    </submittedName>
</protein>
<organism evidence="1 2">
    <name type="scientific">Takifugu flavidus</name>
    <name type="common">sansaifugu</name>
    <dbReference type="NCBI Taxonomy" id="433684"/>
    <lineage>
        <taxon>Eukaryota</taxon>
        <taxon>Metazoa</taxon>
        <taxon>Chordata</taxon>
        <taxon>Craniata</taxon>
        <taxon>Vertebrata</taxon>
        <taxon>Euteleostomi</taxon>
        <taxon>Actinopterygii</taxon>
        <taxon>Neopterygii</taxon>
        <taxon>Teleostei</taxon>
        <taxon>Neoteleostei</taxon>
        <taxon>Acanthomorphata</taxon>
        <taxon>Eupercaria</taxon>
        <taxon>Tetraodontiformes</taxon>
        <taxon>Tetradontoidea</taxon>
        <taxon>Tetraodontidae</taxon>
        <taxon>Takifugu</taxon>
    </lineage>
</organism>
<dbReference type="AlphaFoldDB" id="A0A5C6MJS3"/>
<accession>A0A5C6MJS3</accession>
<comment type="caution">
    <text evidence="1">The sequence shown here is derived from an EMBL/GenBank/DDBJ whole genome shotgun (WGS) entry which is preliminary data.</text>
</comment>
<sequence length="218" mass="24630">MIDLMVVSSDLRPHVLDTRVKRGAELSTDHHLVGKEGTVNTVYSGDGVLLTSTWDIVDRWKEYFEDLRNTTMHLPVRKQGLWTWEQTHVSPGLKLPRAVVVDSTLQHRVDIGDGAAGLADRSGVLERRVRQIVELRIQEEQCGFRPGHGTVNQLYTLSRTWRKAFDRVPRGVLWVLQEYGVPGPLIHTVHSLYDRCQSLVHIAGNDVVLLASSARDLQ</sequence>
<evidence type="ECO:0000313" key="1">
    <source>
        <dbReference type="EMBL" id="TWW54768.1"/>
    </source>
</evidence>
<evidence type="ECO:0000313" key="2">
    <source>
        <dbReference type="Proteomes" id="UP000324091"/>
    </source>
</evidence>
<gene>
    <name evidence="1" type="ORF">D4764_0161930</name>
</gene>
<keyword evidence="2" id="KW-1185">Reference proteome</keyword>
<dbReference type="Proteomes" id="UP000324091">
    <property type="component" value="Unassembled WGS sequence"/>
</dbReference>
<proteinExistence type="predicted"/>
<reference evidence="1 2" key="1">
    <citation type="submission" date="2019-04" db="EMBL/GenBank/DDBJ databases">
        <title>Chromosome genome assembly for Takifugu flavidus.</title>
        <authorList>
            <person name="Xiao S."/>
        </authorList>
    </citation>
    <scope>NUCLEOTIDE SEQUENCE [LARGE SCALE GENOMIC DNA]</scope>
    <source>
        <strain evidence="1">HTHZ2018</strain>
        <tissue evidence="1">Muscle</tissue>
    </source>
</reference>
<name>A0A5C6MJS3_9TELE</name>
<dbReference type="EMBL" id="RHFK02000103">
    <property type="protein sequence ID" value="TWW54768.1"/>
    <property type="molecule type" value="Genomic_DNA"/>
</dbReference>